<gene>
    <name evidence="2" type="ORF">SAMN02799620_05570</name>
</gene>
<dbReference type="STRING" id="1502745.SAMN02799620_05570"/>
<dbReference type="RefSeq" id="WP_090363673.1">
    <property type="nucleotide sequence ID" value="NZ_FMUB01000015.1"/>
</dbReference>
<keyword evidence="2" id="KW-0223">Dioxygenase</keyword>
<evidence type="ECO:0000313" key="3">
    <source>
        <dbReference type="Proteomes" id="UP000199707"/>
    </source>
</evidence>
<dbReference type="SUPFAM" id="SSF54593">
    <property type="entry name" value="Glyoxalase/Bleomycin resistance protein/Dihydroxybiphenyl dioxygenase"/>
    <property type="match status" value="1"/>
</dbReference>
<evidence type="ECO:0000259" key="1">
    <source>
        <dbReference type="PROSITE" id="PS51819"/>
    </source>
</evidence>
<sequence length="161" mass="17314">MTASPLNAADCYHIGLVVPDIDSAAKRLTASAGYEWTNVIEYPMDVVTATGKQQVPFRFVYSLQAPHIELITEVPGTLWTATGGPAVHHLGYFVDDIAAASVHLEQSGFQLEVRPAGDPSTFAYFIDPVGVRIEIVNRALFPDWQVFLNAVAATPRSAGAG</sequence>
<feature type="domain" description="VOC" evidence="1">
    <location>
        <begin position="10"/>
        <end position="138"/>
    </location>
</feature>
<accession>A0A1G4WYT6</accession>
<dbReference type="Gene3D" id="3.10.180.10">
    <property type="entry name" value="2,3-Dihydroxybiphenyl 1,2-Dioxygenase, domain 1"/>
    <property type="match status" value="1"/>
</dbReference>
<organism evidence="2 3">
    <name type="scientific">Mycolicibacterium fluoranthenivorans</name>
    <dbReference type="NCBI Taxonomy" id="258505"/>
    <lineage>
        <taxon>Bacteria</taxon>
        <taxon>Bacillati</taxon>
        <taxon>Actinomycetota</taxon>
        <taxon>Actinomycetes</taxon>
        <taxon>Mycobacteriales</taxon>
        <taxon>Mycobacteriaceae</taxon>
        <taxon>Mycolicibacterium</taxon>
    </lineage>
</organism>
<dbReference type="Pfam" id="PF13669">
    <property type="entry name" value="Glyoxalase_4"/>
    <property type="match status" value="1"/>
</dbReference>
<dbReference type="InterPro" id="IPR029068">
    <property type="entry name" value="Glyas_Bleomycin-R_OHBP_Dase"/>
</dbReference>
<keyword evidence="2" id="KW-0560">Oxidoreductase</keyword>
<reference evidence="3" key="1">
    <citation type="submission" date="2016-10" db="EMBL/GenBank/DDBJ databases">
        <authorList>
            <person name="Varghese N."/>
            <person name="Submissions S."/>
        </authorList>
    </citation>
    <scope>NUCLEOTIDE SEQUENCE [LARGE SCALE GENOMIC DNA]</scope>
    <source>
        <strain evidence="3">UNC267MFSha1.1M11</strain>
    </source>
</reference>
<dbReference type="Proteomes" id="UP000199707">
    <property type="component" value="Unassembled WGS sequence"/>
</dbReference>
<proteinExistence type="predicted"/>
<dbReference type="EMBL" id="FMUB01000015">
    <property type="protein sequence ID" value="SCX32395.1"/>
    <property type="molecule type" value="Genomic_DNA"/>
</dbReference>
<dbReference type="GO" id="GO:0051213">
    <property type="term" value="F:dioxygenase activity"/>
    <property type="evidence" value="ECO:0007669"/>
    <property type="project" value="UniProtKB-KW"/>
</dbReference>
<dbReference type="PROSITE" id="PS51819">
    <property type="entry name" value="VOC"/>
    <property type="match status" value="1"/>
</dbReference>
<dbReference type="InterPro" id="IPR037523">
    <property type="entry name" value="VOC_core"/>
</dbReference>
<name>A0A1G4WYT6_9MYCO</name>
<evidence type="ECO:0000313" key="2">
    <source>
        <dbReference type="EMBL" id="SCX32395.1"/>
    </source>
</evidence>
<dbReference type="AlphaFoldDB" id="A0A1G4WYT6"/>
<protein>
    <submittedName>
        <fullName evidence="2">Catechol 2,3-dioxygenase</fullName>
    </submittedName>
</protein>